<dbReference type="AlphaFoldDB" id="A0A084H136"/>
<evidence type="ECO:0000313" key="2">
    <source>
        <dbReference type="EMBL" id="KEZ53298.1"/>
    </source>
</evidence>
<evidence type="ECO:0000313" key="3">
    <source>
        <dbReference type="Proteomes" id="UP000028549"/>
    </source>
</evidence>
<dbReference type="GO" id="GO:0016787">
    <property type="term" value="F:hydrolase activity"/>
    <property type="evidence" value="ECO:0007669"/>
    <property type="project" value="InterPro"/>
</dbReference>
<dbReference type="InterPro" id="IPR029058">
    <property type="entry name" value="AB_hydrolase_fold"/>
</dbReference>
<dbReference type="STRING" id="246786.GS18_0206760"/>
<keyword evidence="3" id="KW-1185">Reference proteome</keyword>
<name>A0A084H136_METID</name>
<organism evidence="2 3">
    <name type="scientific">Metabacillus indicus</name>
    <name type="common">Bacillus indicus</name>
    <dbReference type="NCBI Taxonomy" id="246786"/>
    <lineage>
        <taxon>Bacteria</taxon>
        <taxon>Bacillati</taxon>
        <taxon>Bacillota</taxon>
        <taxon>Bacilli</taxon>
        <taxon>Bacillales</taxon>
        <taxon>Bacillaceae</taxon>
        <taxon>Metabacillus</taxon>
    </lineage>
</organism>
<feature type="domain" description="Dienelactone hydrolase" evidence="1">
    <location>
        <begin position="76"/>
        <end position="185"/>
    </location>
</feature>
<sequence length="201" mass="22338">MKHLFEKGKNRNKTLLLLHGTGGDENDLIPLAKHIDPEANILSVRGNVLENGMPRFFKRLAEGVFDEEDLIFRTNELNAFLSEAAETYSFDRSEVTAIGYSNGANIAGSLLFHFERPLKAAILHHPMVPRRGVTVPELNDLPVFIGAGMNDPICRPEETEELSDLLKGAGGNVLVHWENHGHQLTSSEVEAAAAWYRENLN</sequence>
<dbReference type="Proteomes" id="UP000028549">
    <property type="component" value="Unassembled WGS sequence"/>
</dbReference>
<reference evidence="2 3" key="1">
    <citation type="journal article" date="2005" name="Int. J. Syst. Evol. Microbiol.">
        <title>Bacillus cibi sp. nov., isolated from jeotgal, a traditional Korean fermented seafood.</title>
        <authorList>
            <person name="Yoon J.H."/>
            <person name="Lee C.H."/>
            <person name="Oh T.K."/>
        </authorList>
    </citation>
    <scope>NUCLEOTIDE SEQUENCE [LARGE SCALE GENOMIC DNA]</scope>
    <source>
        <strain evidence="2 3">DSM 16189</strain>
    </source>
</reference>
<dbReference type="InterPro" id="IPR002925">
    <property type="entry name" value="Dienelactn_hydro"/>
</dbReference>
<protein>
    <submittedName>
        <fullName evidence="2">Carboxylesterase</fullName>
    </submittedName>
</protein>
<gene>
    <name evidence="2" type="ORF">GS18_0206760</name>
</gene>
<dbReference type="Gene3D" id="3.40.50.1820">
    <property type="entry name" value="alpha/beta hydrolase"/>
    <property type="match status" value="1"/>
</dbReference>
<dbReference type="EMBL" id="JNVC02000002">
    <property type="protein sequence ID" value="KEZ53298.1"/>
    <property type="molecule type" value="Genomic_DNA"/>
</dbReference>
<evidence type="ECO:0000259" key="1">
    <source>
        <dbReference type="Pfam" id="PF01738"/>
    </source>
</evidence>
<dbReference type="Pfam" id="PF01738">
    <property type="entry name" value="DLH"/>
    <property type="match status" value="1"/>
</dbReference>
<dbReference type="OrthoDB" id="9796570at2"/>
<accession>A0A084H136</accession>
<dbReference type="SUPFAM" id="SSF53474">
    <property type="entry name" value="alpha/beta-Hydrolases"/>
    <property type="match status" value="1"/>
</dbReference>
<comment type="caution">
    <text evidence="2">The sequence shown here is derived from an EMBL/GenBank/DDBJ whole genome shotgun (WGS) entry which is preliminary data.</text>
</comment>
<proteinExistence type="predicted"/>
<dbReference type="RefSeq" id="WP_029566378.1">
    <property type="nucleotide sequence ID" value="NZ_JNVC02000002.1"/>
</dbReference>